<evidence type="ECO:0000313" key="2">
    <source>
        <dbReference type="Proteomes" id="UP000664277"/>
    </source>
</evidence>
<sequence length="322" mass="36127">MLPPKVVPGDLDVLDYQRLMLRYQALVWLSQMSFCSKQVLRLSPEDAIPEAERRKMLALMTAVQASVFVTDTVTGVQETASDLVKYAAGEGGRLLDKNELTRKAKDKAVFAFDFVGKLAGDTVHKVLEDVVLPHVGLPVHYVPEGGSARQYLTMAERFEKLGYVEPMRKALQRAIACGGVEGERAKVLSKTRLPLREIRNQSMSKFLDALKFIYTKKESQARPLLLELLRDEAGFDWVYPRLALIELSSGEEERARDLMARLIKENANSIFAYSTLVTIELAAWQIGAMEKHVNKLLELDSVAPETIQAEQIFSLICQTGLR</sequence>
<comment type="caution">
    <text evidence="1">The sequence shown here is derived from an EMBL/GenBank/DDBJ whole genome shotgun (WGS) entry which is preliminary data.</text>
</comment>
<evidence type="ECO:0000313" key="1">
    <source>
        <dbReference type="EMBL" id="MBN8662843.1"/>
    </source>
</evidence>
<dbReference type="EMBL" id="JAFLCK010000057">
    <property type="protein sequence ID" value="MBN8662843.1"/>
    <property type="molecule type" value="Genomic_DNA"/>
</dbReference>
<dbReference type="InterPro" id="IPR011990">
    <property type="entry name" value="TPR-like_helical_dom_sf"/>
</dbReference>
<gene>
    <name evidence="1" type="ORF">J0M35_20920</name>
</gene>
<reference evidence="1" key="1">
    <citation type="submission" date="2021-02" db="EMBL/GenBank/DDBJ databases">
        <title>Genome-Resolved Metagenomics of a Microbial Community Performing Photosynthetic Biological Nutrient Removal.</title>
        <authorList>
            <person name="Mcdaniel E.A."/>
        </authorList>
    </citation>
    <scope>NUCLEOTIDE SEQUENCE</scope>
    <source>
        <strain evidence="1">UWPOB_OBS1</strain>
    </source>
</reference>
<dbReference type="AlphaFoldDB" id="A0A8J7PIS0"/>
<accession>A0A8J7PIS0</accession>
<dbReference type="Gene3D" id="1.25.40.10">
    <property type="entry name" value="Tetratricopeptide repeat domain"/>
    <property type="match status" value="1"/>
</dbReference>
<proteinExistence type="predicted"/>
<organism evidence="1 2">
    <name type="scientific">Candidatus Obscuribacter phosphatis</name>
    <dbReference type="NCBI Taxonomy" id="1906157"/>
    <lineage>
        <taxon>Bacteria</taxon>
        <taxon>Bacillati</taxon>
        <taxon>Candidatus Melainabacteria</taxon>
        <taxon>Candidatus Obscuribacterales</taxon>
        <taxon>Candidatus Obscuribacteraceae</taxon>
        <taxon>Candidatus Obscuribacter</taxon>
    </lineage>
</organism>
<protein>
    <submittedName>
        <fullName evidence="1">Uncharacterized protein</fullName>
    </submittedName>
</protein>
<dbReference type="Proteomes" id="UP000664277">
    <property type="component" value="Unassembled WGS sequence"/>
</dbReference>
<name>A0A8J7PIS0_9BACT</name>